<gene>
    <name evidence="4" type="ORF">PECUL_23A002167</name>
</gene>
<protein>
    <submittedName>
        <fullName evidence="4">Uncharacterized protein LOC114355425</fullName>
    </submittedName>
</protein>
<organism evidence="4 5">
    <name type="scientific">Pelobates cultripes</name>
    <name type="common">Western spadefoot toad</name>
    <dbReference type="NCBI Taxonomy" id="61616"/>
    <lineage>
        <taxon>Eukaryota</taxon>
        <taxon>Metazoa</taxon>
        <taxon>Chordata</taxon>
        <taxon>Craniata</taxon>
        <taxon>Vertebrata</taxon>
        <taxon>Euteleostomi</taxon>
        <taxon>Amphibia</taxon>
        <taxon>Batrachia</taxon>
        <taxon>Anura</taxon>
        <taxon>Pelobatoidea</taxon>
        <taxon>Pelobatidae</taxon>
        <taxon>Pelobates</taxon>
    </lineage>
</organism>
<proteinExistence type="predicted"/>
<dbReference type="SMART" id="SM00343">
    <property type="entry name" value="ZnF_C2HC"/>
    <property type="match status" value="1"/>
</dbReference>
<dbReference type="GO" id="GO:0003676">
    <property type="term" value="F:nucleic acid binding"/>
    <property type="evidence" value="ECO:0007669"/>
    <property type="project" value="InterPro"/>
</dbReference>
<evidence type="ECO:0000313" key="5">
    <source>
        <dbReference type="Proteomes" id="UP001295444"/>
    </source>
</evidence>
<dbReference type="PROSITE" id="PS50158">
    <property type="entry name" value="ZF_CCHC"/>
    <property type="match status" value="1"/>
</dbReference>
<evidence type="ECO:0000313" key="4">
    <source>
        <dbReference type="EMBL" id="CAH2328052.1"/>
    </source>
</evidence>
<dbReference type="Pfam" id="PF00098">
    <property type="entry name" value="zf-CCHC"/>
    <property type="match status" value="1"/>
</dbReference>
<dbReference type="Gene3D" id="4.10.60.10">
    <property type="entry name" value="Zinc finger, CCHC-type"/>
    <property type="match status" value="1"/>
</dbReference>
<feature type="compositionally biased region" description="Polar residues" evidence="2">
    <location>
        <begin position="415"/>
        <end position="430"/>
    </location>
</feature>
<dbReference type="AlphaFoldDB" id="A0AAD1WTI7"/>
<evidence type="ECO:0000259" key="3">
    <source>
        <dbReference type="PROSITE" id="PS50158"/>
    </source>
</evidence>
<dbReference type="GO" id="GO:0008270">
    <property type="term" value="F:zinc ion binding"/>
    <property type="evidence" value="ECO:0007669"/>
    <property type="project" value="UniProtKB-KW"/>
</dbReference>
<dbReference type="Proteomes" id="UP001295444">
    <property type="component" value="Chromosome 13"/>
</dbReference>
<dbReference type="InterPro" id="IPR036875">
    <property type="entry name" value="Znf_CCHC_sf"/>
</dbReference>
<evidence type="ECO:0000256" key="1">
    <source>
        <dbReference type="PROSITE-ProRule" id="PRU00047"/>
    </source>
</evidence>
<dbReference type="EMBL" id="OW240924">
    <property type="protein sequence ID" value="CAH2328052.1"/>
    <property type="molecule type" value="Genomic_DNA"/>
</dbReference>
<feature type="region of interest" description="Disordered" evidence="2">
    <location>
        <begin position="399"/>
        <end position="430"/>
    </location>
</feature>
<keyword evidence="1" id="KW-0863">Zinc-finger</keyword>
<dbReference type="InterPro" id="IPR001878">
    <property type="entry name" value="Znf_CCHC"/>
</dbReference>
<feature type="compositionally biased region" description="Low complexity" evidence="2">
    <location>
        <begin position="403"/>
        <end position="412"/>
    </location>
</feature>
<keyword evidence="1" id="KW-0479">Metal-binding</keyword>
<reference evidence="4" key="1">
    <citation type="submission" date="2022-03" db="EMBL/GenBank/DDBJ databases">
        <authorList>
            <person name="Alioto T."/>
            <person name="Alioto T."/>
            <person name="Gomez Garrido J."/>
        </authorList>
    </citation>
    <scope>NUCLEOTIDE SEQUENCE</scope>
</reference>
<dbReference type="SUPFAM" id="SSF57756">
    <property type="entry name" value="Retrovirus zinc finger-like domains"/>
    <property type="match status" value="1"/>
</dbReference>
<keyword evidence="1" id="KW-0862">Zinc</keyword>
<keyword evidence="5" id="KW-1185">Reference proteome</keyword>
<feature type="domain" description="CCHC-type" evidence="3">
    <location>
        <begin position="445"/>
        <end position="460"/>
    </location>
</feature>
<accession>A0AAD1WTI7</accession>
<name>A0AAD1WTI7_PELCU</name>
<evidence type="ECO:0000256" key="2">
    <source>
        <dbReference type="SAM" id="MobiDB-lite"/>
    </source>
</evidence>
<sequence>MYVLSQGLVISLPPPSKTVKSPQKLLTEGRLPPRLSFDSDLESTLTETKTQIENSRQLLKSFSRDQENEDINIMKEMLRNQTDLLDRTHKTLSHMSKELDINVTNFDNLQRQITNLGSATDILWKATNQKDLDFTLKEESENEIAQRLSCENGQARSEIENKLGNVQGKGQLDILKLAKLIKDLPKYDEKRGPFYNMSVFEGEMNKRQFDDVVATRGLLIWLPTSLSEWVKVKLIDVLEGKSSEKPRVELEELFPNNTQRLLMVVQCATGVENFQFSTLDSFKMEKNDDIRVCANLWNKAWNLITDTEPSAMSKEQHKQSVTEFVSRIAGLPNEIKLRAFDSPTVDFAATEIMKSLQLLQKKNTETAKIFAFTDTIFSRDTSAGLAPINYVSREEGRGRYENNNRNGNFRGRSMNKPQNYQGTRNYSAPSQDRYYRVSQNSPMICYKCNQEGHVRRYCPKNEEKSYTVKGKENGIVPGYKNLQRVAAVETENTSSNPPQISNPYEECRRMLNAIEMKVEAVTSPQVNSAYHTNK</sequence>